<keyword evidence="7" id="KW-0999">Mitochondrion inner membrane</keyword>
<comment type="subcellular location">
    <subcellularLocation>
        <location evidence="2">Mitochondrion inner membrane</location>
        <topology evidence="2">Single-pass membrane protein</topology>
        <orientation evidence="2">Matrix side</orientation>
    </subcellularLocation>
</comment>
<dbReference type="CTD" id="37466"/>
<dbReference type="Pfam" id="PF08122">
    <property type="entry name" value="NDUF_B12"/>
    <property type="match status" value="1"/>
</dbReference>
<gene>
    <name evidence="13" type="primary">LOC117646430</name>
</gene>
<name>A0A6P8Z0V7_THRPL</name>
<keyword evidence="8" id="KW-0249">Electron transport</keyword>
<reference evidence="13" key="1">
    <citation type="submission" date="2025-08" db="UniProtKB">
        <authorList>
            <consortium name="RefSeq"/>
        </authorList>
    </citation>
    <scope>IDENTIFICATION</scope>
    <source>
        <tissue evidence="13">Total insect</tissue>
    </source>
</reference>
<dbReference type="KEGG" id="tpal:117646430"/>
<evidence type="ECO:0000256" key="2">
    <source>
        <dbReference type="ARBA" id="ARBA00004298"/>
    </source>
</evidence>
<keyword evidence="12" id="KW-1185">Reference proteome</keyword>
<dbReference type="GO" id="GO:0005743">
    <property type="term" value="C:mitochondrial inner membrane"/>
    <property type="evidence" value="ECO:0007669"/>
    <property type="project" value="UniProtKB-SubCell"/>
</dbReference>
<dbReference type="FunCoup" id="A0A6P8Z0V7">
    <property type="interactions" value="585"/>
</dbReference>
<keyword evidence="6" id="KW-0812">Transmembrane</keyword>
<dbReference type="Proteomes" id="UP000515158">
    <property type="component" value="Unplaced"/>
</dbReference>
<keyword evidence="11" id="KW-0472">Membrane</keyword>
<keyword evidence="9" id="KW-1133">Transmembrane helix</keyword>
<proteinExistence type="inferred from homology"/>
<evidence type="ECO:0000256" key="1">
    <source>
        <dbReference type="ARBA" id="ARBA00003195"/>
    </source>
</evidence>
<evidence type="ECO:0000256" key="4">
    <source>
        <dbReference type="ARBA" id="ARBA00022448"/>
    </source>
</evidence>
<evidence type="ECO:0000313" key="12">
    <source>
        <dbReference type="Proteomes" id="UP000515158"/>
    </source>
</evidence>
<dbReference type="OrthoDB" id="521512at2759"/>
<dbReference type="GO" id="GO:0022900">
    <property type="term" value="P:electron transport chain"/>
    <property type="evidence" value="ECO:0007669"/>
    <property type="project" value="InterPro"/>
</dbReference>
<evidence type="ECO:0000256" key="7">
    <source>
        <dbReference type="ARBA" id="ARBA00022792"/>
    </source>
</evidence>
<keyword evidence="10" id="KW-0496">Mitochondrion</keyword>
<evidence type="ECO:0000256" key="3">
    <source>
        <dbReference type="ARBA" id="ARBA00005667"/>
    </source>
</evidence>
<evidence type="ECO:0000256" key="5">
    <source>
        <dbReference type="ARBA" id="ARBA00022660"/>
    </source>
</evidence>
<dbReference type="GeneID" id="117646430"/>
<evidence type="ECO:0000256" key="10">
    <source>
        <dbReference type="ARBA" id="ARBA00023128"/>
    </source>
</evidence>
<evidence type="ECO:0000256" key="11">
    <source>
        <dbReference type="ARBA" id="ARBA00023136"/>
    </source>
</evidence>
<sequence>MGGDHHHHGPPYKVPDYRIYKVDANSPELLHIQNVLKSVGLKDPWMRNEVWRYHRDIIGPQNWSTRWGRLFFRKFPLGLALGIATALGFKGYDSYVGDGHDDHGHGGHH</sequence>
<dbReference type="RefSeq" id="XP_034243241.1">
    <property type="nucleotide sequence ID" value="XM_034387350.1"/>
</dbReference>
<keyword evidence="5" id="KW-0679">Respiratory chain</keyword>
<evidence type="ECO:0000256" key="9">
    <source>
        <dbReference type="ARBA" id="ARBA00022989"/>
    </source>
</evidence>
<evidence type="ECO:0000313" key="13">
    <source>
        <dbReference type="RefSeq" id="XP_034243241.1"/>
    </source>
</evidence>
<dbReference type="InterPro" id="IPR012576">
    <property type="entry name" value="NDUFB3"/>
</dbReference>
<accession>A0A6P8Z0V7</accession>
<keyword evidence="4" id="KW-0813">Transport</keyword>
<comment type="function">
    <text evidence="1">Accessory subunit of the mitochondrial membrane respiratory chain NADH dehydrogenase (Complex I), that is believed not to be involved in catalysis. Complex I functions in the transfer of electrons from NADH to the respiratory chain. The immediate electron acceptor for the enzyme is believed to be ubiquinone.</text>
</comment>
<organism evidence="13">
    <name type="scientific">Thrips palmi</name>
    <name type="common">Melon thrips</name>
    <dbReference type="NCBI Taxonomy" id="161013"/>
    <lineage>
        <taxon>Eukaryota</taxon>
        <taxon>Metazoa</taxon>
        <taxon>Ecdysozoa</taxon>
        <taxon>Arthropoda</taxon>
        <taxon>Hexapoda</taxon>
        <taxon>Insecta</taxon>
        <taxon>Pterygota</taxon>
        <taxon>Neoptera</taxon>
        <taxon>Paraneoptera</taxon>
        <taxon>Thysanoptera</taxon>
        <taxon>Terebrantia</taxon>
        <taxon>Thripoidea</taxon>
        <taxon>Thripidae</taxon>
        <taxon>Thrips</taxon>
    </lineage>
</organism>
<protein>
    <submittedName>
        <fullName evidence="13">NADH dehydrogenase [ubiquinone] 1 beta subcomplex subunit 3</fullName>
    </submittedName>
</protein>
<dbReference type="InParanoid" id="A0A6P8Z0V7"/>
<comment type="similarity">
    <text evidence="3">Belongs to the complex I NDUFB3 subunit family.</text>
</comment>
<evidence type="ECO:0000256" key="8">
    <source>
        <dbReference type="ARBA" id="ARBA00022982"/>
    </source>
</evidence>
<evidence type="ECO:0000256" key="6">
    <source>
        <dbReference type="ARBA" id="ARBA00022692"/>
    </source>
</evidence>
<dbReference type="AlphaFoldDB" id="A0A6P8Z0V7"/>